<comment type="caution">
    <text evidence="2">The sequence shown here is derived from an EMBL/GenBank/DDBJ whole genome shotgun (WGS) entry which is preliminary data.</text>
</comment>
<protein>
    <submittedName>
        <fullName evidence="2">Uncharacterized protein</fullName>
    </submittedName>
</protein>
<reference evidence="2" key="1">
    <citation type="submission" date="2021-02" db="EMBL/GenBank/DDBJ databases">
        <authorList>
            <person name="Nowell W R."/>
        </authorList>
    </citation>
    <scope>NUCLEOTIDE SEQUENCE</scope>
</reference>
<dbReference type="OrthoDB" id="10044762at2759"/>
<accession>A0A813Z5L1</accession>
<evidence type="ECO:0000313" key="4">
    <source>
        <dbReference type="EMBL" id="CAF3677172.1"/>
    </source>
</evidence>
<name>A0A813Z5L1_9BILA</name>
<feature type="compositionally biased region" description="Polar residues" evidence="1">
    <location>
        <begin position="120"/>
        <end position="129"/>
    </location>
</feature>
<dbReference type="Proteomes" id="UP000677228">
    <property type="component" value="Unassembled WGS sequence"/>
</dbReference>
<evidence type="ECO:0000313" key="5">
    <source>
        <dbReference type="EMBL" id="CAF3794728.1"/>
    </source>
</evidence>
<feature type="region of interest" description="Disordered" evidence="1">
    <location>
        <begin position="113"/>
        <end position="140"/>
    </location>
</feature>
<keyword evidence="6" id="KW-1185">Reference proteome</keyword>
<evidence type="ECO:0000313" key="6">
    <source>
        <dbReference type="Proteomes" id="UP000663829"/>
    </source>
</evidence>
<dbReference type="Proteomes" id="UP000682733">
    <property type="component" value="Unassembled WGS sequence"/>
</dbReference>
<evidence type="ECO:0000256" key="1">
    <source>
        <dbReference type="SAM" id="MobiDB-lite"/>
    </source>
</evidence>
<dbReference type="Proteomes" id="UP000663829">
    <property type="component" value="Unassembled WGS sequence"/>
</dbReference>
<dbReference type="EMBL" id="CAJOBC010001413">
    <property type="protein sequence ID" value="CAF3677172.1"/>
    <property type="molecule type" value="Genomic_DNA"/>
</dbReference>
<feature type="region of interest" description="Disordered" evidence="1">
    <location>
        <begin position="21"/>
        <end position="74"/>
    </location>
</feature>
<feature type="compositionally biased region" description="Low complexity" evidence="1">
    <location>
        <begin position="223"/>
        <end position="241"/>
    </location>
</feature>
<dbReference type="EMBL" id="CAJNOQ010001413">
    <property type="protein sequence ID" value="CAF0893317.1"/>
    <property type="molecule type" value="Genomic_DNA"/>
</dbReference>
<organism evidence="2 6">
    <name type="scientific">Didymodactylos carnosus</name>
    <dbReference type="NCBI Taxonomy" id="1234261"/>
    <lineage>
        <taxon>Eukaryota</taxon>
        <taxon>Metazoa</taxon>
        <taxon>Spiralia</taxon>
        <taxon>Gnathifera</taxon>
        <taxon>Rotifera</taxon>
        <taxon>Eurotatoria</taxon>
        <taxon>Bdelloidea</taxon>
        <taxon>Philodinida</taxon>
        <taxon>Philodinidae</taxon>
        <taxon>Didymodactylos</taxon>
    </lineage>
</organism>
<sequence>MVHFMATQQLIPDLANSLPTTYTFHPTHPNNQADDLTTQQQTPTSQPQSSTNINQSSPNGPTRSSGVQPGDYESRLRCPQCETWVVNLSDHLRKTHRIASPIDRKPLLRRAREEKRRMAESNNHQQPNTTVPPPRATQTQNIINGLPTINPHQSHNEIENLLFKQENDNSILQHSVQHQFALPENILNCPPMSVTNIAGGGQQQYTTIKRRRSSEDDDQHTHNNSNNNTNGLLLGLTSSSSPNKKQRMQVVDGKIQHQQKQGKKGRNKNINNINSKQHQSQQQHQQEEPSDDLTKVIQMLTNEMTFLNQHLQTTSVLLQKQLDLARDSLHACSVQFAQNDSTTDISVRKRNTEYKPN</sequence>
<evidence type="ECO:0000313" key="3">
    <source>
        <dbReference type="EMBL" id="CAF1026253.1"/>
    </source>
</evidence>
<gene>
    <name evidence="2" type="ORF">GPM918_LOCUS8241</name>
    <name evidence="3" type="ORF">OVA965_LOCUS15760</name>
    <name evidence="4" type="ORF">SRO942_LOCUS8241</name>
    <name evidence="5" type="ORF">TMI583_LOCUS15769</name>
</gene>
<dbReference type="EMBL" id="CAJNOK010007162">
    <property type="protein sequence ID" value="CAF1026253.1"/>
    <property type="molecule type" value="Genomic_DNA"/>
</dbReference>
<feature type="region of interest" description="Disordered" evidence="1">
    <location>
        <begin position="193"/>
        <end position="271"/>
    </location>
</feature>
<feature type="compositionally biased region" description="Low complexity" evidence="1">
    <location>
        <begin position="37"/>
        <end position="51"/>
    </location>
</feature>
<feature type="compositionally biased region" description="Polar residues" evidence="1">
    <location>
        <begin position="21"/>
        <end position="36"/>
    </location>
</feature>
<proteinExistence type="predicted"/>
<feature type="compositionally biased region" description="Polar residues" evidence="1">
    <location>
        <begin position="52"/>
        <end position="67"/>
    </location>
</feature>
<dbReference type="AlphaFoldDB" id="A0A813Z5L1"/>
<dbReference type="EMBL" id="CAJOBA010007173">
    <property type="protein sequence ID" value="CAF3794728.1"/>
    <property type="molecule type" value="Genomic_DNA"/>
</dbReference>
<evidence type="ECO:0000313" key="2">
    <source>
        <dbReference type="EMBL" id="CAF0893317.1"/>
    </source>
</evidence>
<dbReference type="Proteomes" id="UP000681722">
    <property type="component" value="Unassembled WGS sequence"/>
</dbReference>